<dbReference type="Gene3D" id="3.40.50.720">
    <property type="entry name" value="NAD(P)-binding Rossmann-like Domain"/>
    <property type="match status" value="1"/>
</dbReference>
<proteinExistence type="predicted"/>
<dbReference type="InterPro" id="IPR036291">
    <property type="entry name" value="NAD(P)-bd_dom_sf"/>
</dbReference>
<dbReference type="RefSeq" id="WP_279926809.1">
    <property type="nucleotide sequence ID" value="NZ_JARWBG010000005.1"/>
</dbReference>
<keyword evidence="3" id="KW-1185">Reference proteome</keyword>
<dbReference type="PANTHER" id="PTHR43000">
    <property type="entry name" value="DTDP-D-GLUCOSE 4,6-DEHYDRATASE-RELATED"/>
    <property type="match status" value="1"/>
</dbReference>
<evidence type="ECO:0000313" key="2">
    <source>
        <dbReference type="EMBL" id="MDH2388509.1"/>
    </source>
</evidence>
<evidence type="ECO:0000313" key="3">
    <source>
        <dbReference type="Proteomes" id="UP001223144"/>
    </source>
</evidence>
<dbReference type="InterPro" id="IPR013120">
    <property type="entry name" value="FAR_NAD-bd"/>
</dbReference>
<name>A0ABT6HKC9_9ACTN</name>
<dbReference type="Pfam" id="PF07993">
    <property type="entry name" value="NAD_binding_4"/>
    <property type="match status" value="1"/>
</dbReference>
<organism evidence="2 3">
    <name type="scientific">Streptomyces chengmaiensis</name>
    <dbReference type="NCBI Taxonomy" id="3040919"/>
    <lineage>
        <taxon>Bacteria</taxon>
        <taxon>Bacillati</taxon>
        <taxon>Actinomycetota</taxon>
        <taxon>Actinomycetes</taxon>
        <taxon>Kitasatosporales</taxon>
        <taxon>Streptomycetaceae</taxon>
        <taxon>Streptomyces</taxon>
    </lineage>
</organism>
<protein>
    <submittedName>
        <fullName evidence="2">SDR family oxidoreductase</fullName>
    </submittedName>
</protein>
<comment type="caution">
    <text evidence="2">The sequence shown here is derived from an EMBL/GenBank/DDBJ whole genome shotgun (WGS) entry which is preliminary data.</text>
</comment>
<feature type="domain" description="Thioester reductase (TE)" evidence="1">
    <location>
        <begin position="5"/>
        <end position="228"/>
    </location>
</feature>
<gene>
    <name evidence="2" type="ORF">QCN29_06880</name>
</gene>
<dbReference type="SUPFAM" id="SSF51735">
    <property type="entry name" value="NAD(P)-binding Rossmann-fold domains"/>
    <property type="match status" value="1"/>
</dbReference>
<accession>A0ABT6HKC9</accession>
<dbReference type="Proteomes" id="UP001223144">
    <property type="component" value="Unassembled WGS sequence"/>
</dbReference>
<dbReference type="EMBL" id="JARWBG010000005">
    <property type="protein sequence ID" value="MDH2388509.1"/>
    <property type="molecule type" value="Genomic_DNA"/>
</dbReference>
<sequence length="379" mass="40962">MTVLLTGATGFLGSRIAHALIATHSEPVVVLGRGDPSHLRARMVEALRVAGEGPFDGRHVGQLRCVSGDVTKPWLGLSPALYARLAGEVDAVWHCASDIALTGERERLYRVNVHGTTEVLAFARATPQRCQLVHISSVAVAGARPNGRVMESDLSDLHGFETHYDASKFTVECLVRQWAERHSRPVVVFRPSIVAADRKLPEGAAGHSLSVLGDMLEAVSQGGAPGIPAQRPGARRLTLRLRVPSDANFNIVGDRYATEMMIRIGHDRRYQGAAAHTFHVVHPQPTPLRDLLAVIEEQYPGLRIECADDDVPDPSDAEQFVAASLTGFLRYCRHQRVYDRSNATAASPGLADPAPIDAAFLRGALGVTRRGADHSGSTR</sequence>
<reference evidence="2 3" key="1">
    <citation type="submission" date="2023-04" db="EMBL/GenBank/DDBJ databases">
        <title>Streptomyces chengmaiensis sp. nov. isolated from the stem of mangrove plant in Hainan.</title>
        <authorList>
            <person name="Huang X."/>
            <person name="Zhou S."/>
            <person name="Chu X."/>
            <person name="Xie Y."/>
            <person name="Lin Y."/>
        </authorList>
    </citation>
    <scope>NUCLEOTIDE SEQUENCE [LARGE SCALE GENOMIC DNA]</scope>
    <source>
        <strain evidence="2 3">HNM0663</strain>
    </source>
</reference>
<evidence type="ECO:0000259" key="1">
    <source>
        <dbReference type="Pfam" id="PF07993"/>
    </source>
</evidence>